<evidence type="ECO:0000313" key="7">
    <source>
        <dbReference type="EMBL" id="GAX85057.1"/>
    </source>
</evidence>
<comment type="similarity">
    <text evidence="3">Belongs to the WD repeat WDR3/UTP12 family.</text>
</comment>
<evidence type="ECO:0000259" key="6">
    <source>
        <dbReference type="Pfam" id="PF04003"/>
    </source>
</evidence>
<comment type="caution">
    <text evidence="7">The sequence shown here is derived from an EMBL/GenBank/DDBJ whole genome shotgun (WGS) entry which is preliminary data.</text>
</comment>
<keyword evidence="1 4" id="KW-0853">WD repeat</keyword>
<dbReference type="AlphaFoldDB" id="A0A250XPQ9"/>
<dbReference type="InterPro" id="IPR036322">
    <property type="entry name" value="WD40_repeat_dom_sf"/>
</dbReference>
<evidence type="ECO:0000256" key="1">
    <source>
        <dbReference type="ARBA" id="ARBA00022574"/>
    </source>
</evidence>
<reference evidence="7 8" key="1">
    <citation type="submission" date="2017-08" db="EMBL/GenBank/DDBJ databases">
        <title>Acidophilic green algal genome provides insights into adaptation to an acidic environment.</title>
        <authorList>
            <person name="Hirooka S."/>
            <person name="Hirose Y."/>
            <person name="Kanesaki Y."/>
            <person name="Higuchi S."/>
            <person name="Fujiwara T."/>
            <person name="Onuma R."/>
            <person name="Era A."/>
            <person name="Ohbayashi R."/>
            <person name="Uzuka A."/>
            <person name="Nozaki H."/>
            <person name="Yoshikawa H."/>
            <person name="Miyagishima S.Y."/>
        </authorList>
    </citation>
    <scope>NUCLEOTIDE SEQUENCE [LARGE SCALE GENOMIC DNA]</scope>
    <source>
        <strain evidence="7 8">NIES-2499</strain>
    </source>
</reference>
<evidence type="ECO:0000256" key="2">
    <source>
        <dbReference type="ARBA" id="ARBA00022737"/>
    </source>
</evidence>
<dbReference type="Pfam" id="PF00400">
    <property type="entry name" value="WD40"/>
    <property type="match status" value="1"/>
</dbReference>
<evidence type="ECO:0000256" key="3">
    <source>
        <dbReference type="ARBA" id="ARBA00038229"/>
    </source>
</evidence>
<keyword evidence="8" id="KW-1185">Reference proteome</keyword>
<dbReference type="PANTHER" id="PTHR19853">
    <property type="entry name" value="WD REPEAT CONTAINING PROTEIN 3 WDR3"/>
    <property type="match status" value="1"/>
</dbReference>
<organism evidence="7 8">
    <name type="scientific">Chlamydomonas eustigma</name>
    <dbReference type="NCBI Taxonomy" id="1157962"/>
    <lineage>
        <taxon>Eukaryota</taxon>
        <taxon>Viridiplantae</taxon>
        <taxon>Chlorophyta</taxon>
        <taxon>core chlorophytes</taxon>
        <taxon>Chlorophyceae</taxon>
        <taxon>CS clade</taxon>
        <taxon>Chlamydomonadales</taxon>
        <taxon>Chlamydomonadaceae</taxon>
        <taxon>Chlamydomonas</taxon>
    </lineage>
</organism>
<evidence type="ECO:0000256" key="4">
    <source>
        <dbReference type="PROSITE-ProRule" id="PRU00221"/>
    </source>
</evidence>
<evidence type="ECO:0000256" key="5">
    <source>
        <dbReference type="SAM" id="MobiDB-lite"/>
    </source>
</evidence>
<dbReference type="PROSITE" id="PS50294">
    <property type="entry name" value="WD_REPEATS_REGION"/>
    <property type="match status" value="1"/>
</dbReference>
<feature type="non-terminal residue" evidence="7">
    <location>
        <position position="1"/>
    </location>
</feature>
<sequence>YCFTVGKDRLVKYWDVDRHEMLMEMPGHHAEVWALAVSSYGDFVITGSHDRSLRRWDRTQEPFFVEEEREKRLESMFEADLERGGADVSGAGGEGEPDGTGSSKGAEEGTAASAGRKTLDSVSAADNIIEALEMAAHEVERHKEAAAADIHGAPKAPPMNPLMLGLTPSAYVLRAVVAVKSADLESALLMLPFSDALRLLTYLPEWLQQSAGGAHAELSCRTAVLLLRLHHAQLVATAGARHVLLKLRRYLRPAVQALKDTSGFNAAGLRHIQRLVKERSSMMADD</sequence>
<evidence type="ECO:0000313" key="8">
    <source>
        <dbReference type="Proteomes" id="UP000232323"/>
    </source>
</evidence>
<dbReference type="Proteomes" id="UP000232323">
    <property type="component" value="Unassembled WGS sequence"/>
</dbReference>
<dbReference type="GO" id="GO:0030515">
    <property type="term" value="F:snoRNA binding"/>
    <property type="evidence" value="ECO:0007669"/>
    <property type="project" value="TreeGrafter"/>
</dbReference>
<dbReference type="GO" id="GO:0034388">
    <property type="term" value="C:Pwp2p-containing subcomplex of 90S preribosome"/>
    <property type="evidence" value="ECO:0007669"/>
    <property type="project" value="TreeGrafter"/>
</dbReference>
<dbReference type="PROSITE" id="PS50082">
    <property type="entry name" value="WD_REPEATS_2"/>
    <property type="match status" value="1"/>
</dbReference>
<keyword evidence="2" id="KW-0677">Repeat</keyword>
<feature type="region of interest" description="Disordered" evidence="5">
    <location>
        <begin position="83"/>
        <end position="118"/>
    </location>
</feature>
<dbReference type="EMBL" id="BEGY01000147">
    <property type="protein sequence ID" value="GAX85057.1"/>
    <property type="molecule type" value="Genomic_DNA"/>
</dbReference>
<protein>
    <recommendedName>
        <fullName evidence="6">Small-subunit processome Utp12 domain-containing protein</fullName>
    </recommendedName>
</protein>
<dbReference type="STRING" id="1157962.A0A250XPQ9"/>
<feature type="repeat" description="WD" evidence="4">
    <location>
        <begin position="25"/>
        <end position="57"/>
    </location>
</feature>
<accession>A0A250XPQ9</accession>
<dbReference type="OrthoDB" id="407922at2759"/>
<dbReference type="InterPro" id="IPR051570">
    <property type="entry name" value="TBC1_cilium_biogenesis"/>
</dbReference>
<dbReference type="GO" id="GO:0032040">
    <property type="term" value="C:small-subunit processome"/>
    <property type="evidence" value="ECO:0007669"/>
    <property type="project" value="TreeGrafter"/>
</dbReference>
<dbReference type="SUPFAM" id="SSF50978">
    <property type="entry name" value="WD40 repeat-like"/>
    <property type="match status" value="1"/>
</dbReference>
<dbReference type="Pfam" id="PF04003">
    <property type="entry name" value="Utp12"/>
    <property type="match status" value="1"/>
</dbReference>
<gene>
    <name evidence="7" type="ORF">CEUSTIGMA_g12477.t1</name>
</gene>
<feature type="domain" description="Small-subunit processome Utp12" evidence="6">
    <location>
        <begin position="169"/>
        <end position="273"/>
    </location>
</feature>
<dbReference type="SMART" id="SM00320">
    <property type="entry name" value="WD40"/>
    <property type="match status" value="1"/>
</dbReference>
<name>A0A250XPQ9_9CHLO</name>
<dbReference type="GO" id="GO:0030490">
    <property type="term" value="P:maturation of SSU-rRNA"/>
    <property type="evidence" value="ECO:0007669"/>
    <property type="project" value="TreeGrafter"/>
</dbReference>
<proteinExistence type="inferred from homology"/>
<dbReference type="InterPro" id="IPR015943">
    <property type="entry name" value="WD40/YVTN_repeat-like_dom_sf"/>
</dbReference>
<dbReference type="FunFam" id="2.130.10.10:FF:000178">
    <property type="entry name" value="WD repeat domain 3"/>
    <property type="match status" value="1"/>
</dbReference>
<dbReference type="Gene3D" id="2.130.10.10">
    <property type="entry name" value="YVTN repeat-like/Quinoprotein amine dehydrogenase"/>
    <property type="match status" value="1"/>
</dbReference>
<dbReference type="InterPro" id="IPR001680">
    <property type="entry name" value="WD40_rpt"/>
</dbReference>
<dbReference type="PANTHER" id="PTHR19853:SF0">
    <property type="entry name" value="WD REPEAT-CONTAINING PROTEIN 3"/>
    <property type="match status" value="1"/>
</dbReference>
<dbReference type="InterPro" id="IPR007148">
    <property type="entry name" value="SSU_processome_Utp12"/>
</dbReference>